<reference evidence="5" key="1">
    <citation type="submission" date="2025-08" db="UniProtKB">
        <authorList>
            <consortium name="Ensembl"/>
        </authorList>
    </citation>
    <scope>IDENTIFICATION</scope>
</reference>
<dbReference type="Ensembl" id="ENSCPBT00000030879.1">
    <property type="protein sequence ID" value="ENSCPBP00000026225.1"/>
    <property type="gene ID" value="ENSCPBG00000018612.1"/>
</dbReference>
<dbReference type="SMART" id="SM00406">
    <property type="entry name" value="IGv"/>
    <property type="match status" value="1"/>
</dbReference>
<organism evidence="5 6">
    <name type="scientific">Chrysemys picta bellii</name>
    <name type="common">Western painted turtle</name>
    <name type="synonym">Emys bellii</name>
    <dbReference type="NCBI Taxonomy" id="8478"/>
    <lineage>
        <taxon>Eukaryota</taxon>
        <taxon>Metazoa</taxon>
        <taxon>Chordata</taxon>
        <taxon>Craniata</taxon>
        <taxon>Vertebrata</taxon>
        <taxon>Euteleostomi</taxon>
        <taxon>Archelosauria</taxon>
        <taxon>Testudinata</taxon>
        <taxon>Testudines</taxon>
        <taxon>Cryptodira</taxon>
        <taxon>Durocryptodira</taxon>
        <taxon>Testudinoidea</taxon>
        <taxon>Emydidae</taxon>
        <taxon>Chrysemys</taxon>
    </lineage>
</organism>
<dbReference type="GO" id="GO:0019814">
    <property type="term" value="C:immunoglobulin complex"/>
    <property type="evidence" value="ECO:0007669"/>
    <property type="project" value="UniProtKB-KW"/>
</dbReference>
<evidence type="ECO:0000256" key="2">
    <source>
        <dbReference type="ARBA" id="ARBA00023130"/>
    </source>
</evidence>
<keyword evidence="3" id="KW-1280">Immunoglobulin</keyword>
<dbReference type="PANTHER" id="PTHR23266">
    <property type="entry name" value="IMMUNOGLOBULIN HEAVY CHAIN"/>
    <property type="match status" value="1"/>
</dbReference>
<dbReference type="AlphaFoldDB" id="A0A8C3I0H9"/>
<dbReference type="SUPFAM" id="SSF48726">
    <property type="entry name" value="Immunoglobulin"/>
    <property type="match status" value="1"/>
</dbReference>
<keyword evidence="6" id="KW-1185">Reference proteome</keyword>
<reference evidence="5" key="2">
    <citation type="submission" date="2025-09" db="UniProtKB">
        <authorList>
            <consortium name="Ensembl"/>
        </authorList>
    </citation>
    <scope>IDENTIFICATION</scope>
</reference>
<feature type="domain" description="Ig-like" evidence="4">
    <location>
        <begin position="15"/>
        <end position="107"/>
    </location>
</feature>
<dbReference type="InterPro" id="IPR013783">
    <property type="entry name" value="Ig-like_fold"/>
</dbReference>
<dbReference type="GO" id="GO:0002250">
    <property type="term" value="P:adaptive immune response"/>
    <property type="evidence" value="ECO:0007669"/>
    <property type="project" value="UniProtKB-KW"/>
</dbReference>
<proteinExistence type="predicted"/>
<evidence type="ECO:0000256" key="3">
    <source>
        <dbReference type="ARBA" id="ARBA00043265"/>
    </source>
</evidence>
<dbReference type="Pfam" id="PF07686">
    <property type="entry name" value="V-set"/>
    <property type="match status" value="1"/>
</dbReference>
<evidence type="ECO:0000259" key="4">
    <source>
        <dbReference type="PROSITE" id="PS50835"/>
    </source>
</evidence>
<keyword evidence="1" id="KW-0391">Immunity</keyword>
<evidence type="ECO:0000313" key="6">
    <source>
        <dbReference type="Proteomes" id="UP000694380"/>
    </source>
</evidence>
<dbReference type="InterPro" id="IPR003599">
    <property type="entry name" value="Ig_sub"/>
</dbReference>
<evidence type="ECO:0000256" key="1">
    <source>
        <dbReference type="ARBA" id="ARBA00022859"/>
    </source>
</evidence>
<accession>A0A8C3I0H9</accession>
<dbReference type="GeneTree" id="ENSGT01050000244936"/>
<dbReference type="GO" id="GO:0005576">
    <property type="term" value="C:extracellular region"/>
    <property type="evidence" value="ECO:0007669"/>
    <property type="project" value="UniProtKB-ARBA"/>
</dbReference>
<dbReference type="Gene3D" id="2.60.40.10">
    <property type="entry name" value="Immunoglobulins"/>
    <property type="match status" value="1"/>
</dbReference>
<dbReference type="PROSITE" id="PS50835">
    <property type="entry name" value="IG_LIKE"/>
    <property type="match status" value="1"/>
</dbReference>
<dbReference type="SMART" id="SM00409">
    <property type="entry name" value="IG"/>
    <property type="match status" value="1"/>
</dbReference>
<dbReference type="Proteomes" id="UP000694380">
    <property type="component" value="Unplaced"/>
</dbReference>
<dbReference type="InterPro" id="IPR050199">
    <property type="entry name" value="IgHV"/>
</dbReference>
<dbReference type="InterPro" id="IPR036179">
    <property type="entry name" value="Ig-like_dom_sf"/>
</dbReference>
<dbReference type="OMA" id="EWLCRIN"/>
<keyword evidence="2" id="KW-1064">Adaptive immunity</keyword>
<name>A0A8C3I0H9_CHRPI</name>
<protein>
    <recommendedName>
        <fullName evidence="4">Ig-like domain-containing protein</fullName>
    </recommendedName>
</protein>
<sequence length="115" mass="12805">QVWLVESRGGIQTPGETLRLSCKASGFTFSYHMNWVRQAPGKGLEWVAQILNPTYSSATYYSDAVKEDESRSSVYLQMNSLKAEDTTRYYCARDTGVNLTGNDQVISPLPSISTL</sequence>
<dbReference type="InterPro" id="IPR013106">
    <property type="entry name" value="Ig_V-set"/>
</dbReference>
<evidence type="ECO:0000313" key="5">
    <source>
        <dbReference type="Ensembl" id="ENSCPBP00000026225.1"/>
    </source>
</evidence>
<dbReference type="InterPro" id="IPR007110">
    <property type="entry name" value="Ig-like_dom"/>
</dbReference>